<keyword evidence="3" id="KW-1185">Reference proteome</keyword>
<comment type="caution">
    <text evidence="2">The sequence shown here is derived from an EMBL/GenBank/DDBJ whole genome shotgun (WGS) entry which is preliminary data.</text>
</comment>
<evidence type="ECO:0000259" key="1">
    <source>
        <dbReference type="Pfam" id="PF26345"/>
    </source>
</evidence>
<feature type="domain" description="ScoMcrA-like N-terminal head" evidence="1">
    <location>
        <begin position="5"/>
        <end position="89"/>
    </location>
</feature>
<dbReference type="InterPro" id="IPR058807">
    <property type="entry name" value="ScoMcrA_N"/>
</dbReference>
<sequence>MVLSELRREMVLAAITEFDRLGRDTFLEKYGYRRAIGYFLVHDGKRYDSKAIAGVAYRGVSGRPLRPDEFSGGNATVARVLGGLGFEVTKPGQAAKVP</sequence>
<gene>
    <name evidence="2" type="ORF">ACFQVD_19065</name>
</gene>
<evidence type="ECO:0000313" key="2">
    <source>
        <dbReference type="EMBL" id="MFC7602204.1"/>
    </source>
</evidence>
<dbReference type="RefSeq" id="WP_343964471.1">
    <property type="nucleotide sequence ID" value="NZ_BAAAGK010000023.1"/>
</dbReference>
<dbReference type="EMBL" id="JBHTEE010000001">
    <property type="protein sequence ID" value="MFC7602204.1"/>
    <property type="molecule type" value="Genomic_DNA"/>
</dbReference>
<accession>A0ABW2T1F6</accession>
<protein>
    <recommendedName>
        <fullName evidence="1">ScoMcrA-like N-terminal head domain-containing protein</fullName>
    </recommendedName>
</protein>
<reference evidence="3" key="1">
    <citation type="journal article" date="2019" name="Int. J. Syst. Evol. Microbiol.">
        <title>The Global Catalogue of Microorganisms (GCM) 10K type strain sequencing project: providing services to taxonomists for standard genome sequencing and annotation.</title>
        <authorList>
            <consortium name="The Broad Institute Genomics Platform"/>
            <consortium name="The Broad Institute Genome Sequencing Center for Infectious Disease"/>
            <person name="Wu L."/>
            <person name="Ma J."/>
        </authorList>
    </citation>
    <scope>NUCLEOTIDE SEQUENCE [LARGE SCALE GENOMIC DNA]</scope>
    <source>
        <strain evidence="3">JCM 10083</strain>
    </source>
</reference>
<evidence type="ECO:0000313" key="3">
    <source>
        <dbReference type="Proteomes" id="UP001596514"/>
    </source>
</evidence>
<proteinExistence type="predicted"/>
<organism evidence="2 3">
    <name type="scientific">Streptosporangium amethystogenes subsp. fukuiense</name>
    <dbReference type="NCBI Taxonomy" id="698418"/>
    <lineage>
        <taxon>Bacteria</taxon>
        <taxon>Bacillati</taxon>
        <taxon>Actinomycetota</taxon>
        <taxon>Actinomycetes</taxon>
        <taxon>Streptosporangiales</taxon>
        <taxon>Streptosporangiaceae</taxon>
        <taxon>Streptosporangium</taxon>
    </lineage>
</organism>
<dbReference type="Pfam" id="PF26345">
    <property type="entry name" value="ScoMcrA_N"/>
    <property type="match status" value="1"/>
</dbReference>
<dbReference type="Proteomes" id="UP001596514">
    <property type="component" value="Unassembled WGS sequence"/>
</dbReference>
<name>A0ABW2T1F6_9ACTN</name>